<protein>
    <recommendedName>
        <fullName evidence="1">Helix-turn-helix domain-containing protein</fullName>
    </recommendedName>
</protein>
<organism evidence="2 3">
    <name type="scientific">Demequina sediminis</name>
    <dbReference type="NCBI Taxonomy" id="1930058"/>
    <lineage>
        <taxon>Bacteria</taxon>
        <taxon>Bacillati</taxon>
        <taxon>Actinomycetota</taxon>
        <taxon>Actinomycetes</taxon>
        <taxon>Micrococcales</taxon>
        <taxon>Demequinaceae</taxon>
        <taxon>Demequina</taxon>
    </lineage>
</organism>
<dbReference type="Gene3D" id="1.10.1660.10">
    <property type="match status" value="1"/>
</dbReference>
<evidence type="ECO:0000259" key="1">
    <source>
        <dbReference type="Pfam" id="PF12728"/>
    </source>
</evidence>
<keyword evidence="3" id="KW-1185">Reference proteome</keyword>
<comment type="caution">
    <text evidence="2">The sequence shown here is derived from an EMBL/GenBank/DDBJ whole genome shotgun (WGS) entry which is preliminary data.</text>
</comment>
<sequence>MPELGSSTVFADPAERREAARLVAFLERSMPERGERLALAGAPELTPDFADLLARVLREIADGHTVTVGSIPPELTTTVAAEQLGVSRTTLMKWVRTGELPSHKVGTHTRVKTADVVALRNRRIRAQRAALEELLALEDDFDIE</sequence>
<reference evidence="2 3" key="1">
    <citation type="submission" date="2024-02" db="EMBL/GenBank/DDBJ databases">
        <title>Lysinimicrobium sediminis NBRC 112286.</title>
        <authorList>
            <person name="Ichikawa N."/>
            <person name="Katano-Makiyama Y."/>
            <person name="Hidaka K."/>
        </authorList>
    </citation>
    <scope>NUCLEOTIDE SEQUENCE [LARGE SCALE GENOMIC DNA]</scope>
    <source>
        <strain evidence="2 3">NBRC 112286</strain>
    </source>
</reference>
<feature type="domain" description="Helix-turn-helix" evidence="1">
    <location>
        <begin position="75"/>
        <end position="123"/>
    </location>
</feature>
<dbReference type="RefSeq" id="WP_286216518.1">
    <property type="nucleotide sequence ID" value="NZ_AP027736.1"/>
</dbReference>
<gene>
    <name evidence="2" type="ORF">Lsed01_02094</name>
</gene>
<dbReference type="InterPro" id="IPR041657">
    <property type="entry name" value="HTH_17"/>
</dbReference>
<dbReference type="Pfam" id="PF12728">
    <property type="entry name" value="HTH_17"/>
    <property type="match status" value="1"/>
</dbReference>
<dbReference type="Proteomes" id="UP001426770">
    <property type="component" value="Unassembled WGS sequence"/>
</dbReference>
<dbReference type="SUPFAM" id="SSF46955">
    <property type="entry name" value="Putative DNA-binding domain"/>
    <property type="match status" value="1"/>
</dbReference>
<evidence type="ECO:0000313" key="3">
    <source>
        <dbReference type="Proteomes" id="UP001426770"/>
    </source>
</evidence>
<proteinExistence type="predicted"/>
<dbReference type="NCBIfam" id="TIGR01764">
    <property type="entry name" value="excise"/>
    <property type="match status" value="1"/>
</dbReference>
<accession>A0ABP9WL21</accession>
<dbReference type="EMBL" id="BAABRR010000011">
    <property type="protein sequence ID" value="GAA5519643.1"/>
    <property type="molecule type" value="Genomic_DNA"/>
</dbReference>
<dbReference type="InterPro" id="IPR010093">
    <property type="entry name" value="SinI_DNA-bd"/>
</dbReference>
<dbReference type="InterPro" id="IPR009061">
    <property type="entry name" value="DNA-bd_dom_put_sf"/>
</dbReference>
<evidence type="ECO:0000313" key="2">
    <source>
        <dbReference type="EMBL" id="GAA5519643.1"/>
    </source>
</evidence>
<name>A0ABP9WL21_9MICO</name>